<dbReference type="Gene3D" id="3.40.50.1110">
    <property type="entry name" value="SGNH hydrolase"/>
    <property type="match status" value="1"/>
</dbReference>
<dbReference type="PANTHER" id="PTHR43784:SF2">
    <property type="entry name" value="GDSL-LIKE LIPASE_ACYLHYDROLASE, PUTATIVE (AFU_ORTHOLOGUE AFUA_2G00820)-RELATED"/>
    <property type="match status" value="1"/>
</dbReference>
<dbReference type="Pfam" id="PF13472">
    <property type="entry name" value="Lipase_GDSL_2"/>
    <property type="match status" value="1"/>
</dbReference>
<evidence type="ECO:0000313" key="3">
    <source>
        <dbReference type="Proteomes" id="UP000650511"/>
    </source>
</evidence>
<sequence>MEVRRFVACGDSFTEGLHDELGPDGRHRGWSDRVAEGLARANADGTLSYANLAVRGKLLDEVVADQLPAALALDADVFSFHAGGNDVLRPKVEVEALVRRYEQAVRELRAGGAEVVLFTVLERAGGTGRLADALARKFALFNAGVRRTAQRTGARLVDVGGVAALQDRRVWDEDRLHLAPEGHRRVAGAVLEVLGIDDEAIRGGPVGWWRTPLPSGVPAARTAKLAGDVRWVRRHLLPWVGRRVRGVSSGDAVACKRPEPVQVRAEA</sequence>
<dbReference type="SUPFAM" id="SSF52266">
    <property type="entry name" value="SGNH hydrolase"/>
    <property type="match status" value="1"/>
</dbReference>
<protein>
    <submittedName>
        <fullName evidence="2">SGNH hydrolase</fullName>
    </submittedName>
</protein>
<evidence type="ECO:0000259" key="1">
    <source>
        <dbReference type="Pfam" id="PF13472"/>
    </source>
</evidence>
<evidence type="ECO:0000313" key="2">
    <source>
        <dbReference type="EMBL" id="GGI06947.1"/>
    </source>
</evidence>
<feature type="domain" description="SGNH hydrolase-type esterase" evidence="1">
    <location>
        <begin position="9"/>
        <end position="185"/>
    </location>
</feature>
<keyword evidence="3" id="KW-1185">Reference proteome</keyword>
<dbReference type="EMBL" id="BMHA01000007">
    <property type="protein sequence ID" value="GGI06947.1"/>
    <property type="molecule type" value="Genomic_DNA"/>
</dbReference>
<dbReference type="RefSeq" id="WP_205745485.1">
    <property type="nucleotide sequence ID" value="NZ_BMHA01000007.1"/>
</dbReference>
<gene>
    <name evidence="2" type="ORF">GCM10011354_21640</name>
</gene>
<dbReference type="GO" id="GO:0016787">
    <property type="term" value="F:hydrolase activity"/>
    <property type="evidence" value="ECO:0007669"/>
    <property type="project" value="UniProtKB-KW"/>
</dbReference>
<comment type="caution">
    <text evidence="2">The sequence shown here is derived from an EMBL/GenBank/DDBJ whole genome shotgun (WGS) entry which is preliminary data.</text>
</comment>
<dbReference type="AlphaFoldDB" id="A0A8J3AB19"/>
<keyword evidence="2" id="KW-0378">Hydrolase</keyword>
<reference evidence="2" key="2">
    <citation type="submission" date="2020-09" db="EMBL/GenBank/DDBJ databases">
        <authorList>
            <person name="Sun Q."/>
            <person name="Zhou Y."/>
        </authorList>
    </citation>
    <scope>NUCLEOTIDE SEQUENCE</scope>
    <source>
        <strain evidence="2">CGMCC 1.14988</strain>
    </source>
</reference>
<dbReference type="InterPro" id="IPR013830">
    <property type="entry name" value="SGNH_hydro"/>
</dbReference>
<name>A0A8J3AB19_9ACTN</name>
<proteinExistence type="predicted"/>
<dbReference type="PANTHER" id="PTHR43784">
    <property type="entry name" value="GDSL-LIKE LIPASE/ACYLHYDROLASE, PUTATIVE (AFU_ORTHOLOGUE AFUA_2G00820)-RELATED"/>
    <property type="match status" value="1"/>
</dbReference>
<organism evidence="2 3">
    <name type="scientific">Egicoccus halophilus</name>
    <dbReference type="NCBI Taxonomy" id="1670830"/>
    <lineage>
        <taxon>Bacteria</taxon>
        <taxon>Bacillati</taxon>
        <taxon>Actinomycetota</taxon>
        <taxon>Nitriliruptoria</taxon>
        <taxon>Egicoccales</taxon>
        <taxon>Egicoccaceae</taxon>
        <taxon>Egicoccus</taxon>
    </lineage>
</organism>
<dbReference type="Proteomes" id="UP000650511">
    <property type="component" value="Unassembled WGS sequence"/>
</dbReference>
<dbReference type="CDD" id="cd01832">
    <property type="entry name" value="SGNH_hydrolase_like_1"/>
    <property type="match status" value="1"/>
</dbReference>
<accession>A0A8J3AB19</accession>
<reference evidence="2" key="1">
    <citation type="journal article" date="2014" name="Int. J. Syst. Evol. Microbiol.">
        <title>Complete genome sequence of Corynebacterium casei LMG S-19264T (=DSM 44701T), isolated from a smear-ripened cheese.</title>
        <authorList>
            <consortium name="US DOE Joint Genome Institute (JGI-PGF)"/>
            <person name="Walter F."/>
            <person name="Albersmeier A."/>
            <person name="Kalinowski J."/>
            <person name="Ruckert C."/>
        </authorList>
    </citation>
    <scope>NUCLEOTIDE SEQUENCE</scope>
    <source>
        <strain evidence="2">CGMCC 1.14988</strain>
    </source>
</reference>
<dbReference type="InterPro" id="IPR036514">
    <property type="entry name" value="SGNH_hydro_sf"/>
</dbReference>
<dbReference type="InterPro" id="IPR053140">
    <property type="entry name" value="GDSL_Rv0518-like"/>
</dbReference>